<keyword evidence="4" id="KW-1185">Reference proteome</keyword>
<sequence length="497" mass="55797">MIFKWLSIWIAVAALMLTVPVLPGHTADPLFPEYPEITANVAFWTDIYATYPTTRAVVHDSLRLNIVYDVIDLEPVDHPGSRKVNRRRMKAARLKYGRILKRLAADPQAKDTESERVAGLFGPRATARTFDHARHRVRCQIGQRDRFRSGLIRSGAYFDQMRAIFQAYGLPGDLAYLPHVESSFDTRVTSKSGAAGMWQFTRSTGRRFLTVDHMIDERRDPIAATHAAAQLLMENYAKLGSWPLAITAYNHGAAGMQRAKAAHGSYPAIFSSYQGRTFKFASRNFYSEFLAARQVAVNYPHYFGQLTLKTPVPLQTLPLDGYVAWADLCRHLECHPQVLQALNPALMPPVLSGQKYLPRGYVLNLPRQNPFEGAEPMAVLPLDLFKPAQRASRYYTVRDGDTAGKIARMHRVRVADLVLANNLDHRATVYLRQRLRIPHLPTRTSDKKRFPASSSSSSVVENAAVKSSAAGKRPAILDTIPVECGDMRYRRSPISPI</sequence>
<dbReference type="CDD" id="cd16894">
    <property type="entry name" value="MltD-like"/>
    <property type="match status" value="1"/>
</dbReference>
<dbReference type="EMBL" id="AP021879">
    <property type="protein sequence ID" value="BBO91460.1"/>
    <property type="molecule type" value="Genomic_DNA"/>
</dbReference>
<dbReference type="InterPro" id="IPR008258">
    <property type="entry name" value="Transglycosylase_SLT_dom_1"/>
</dbReference>
<proteinExistence type="predicted"/>
<feature type="compositionally biased region" description="Low complexity" evidence="1">
    <location>
        <begin position="452"/>
        <end position="464"/>
    </location>
</feature>
<dbReference type="Pfam" id="PF01476">
    <property type="entry name" value="LysM"/>
    <property type="match status" value="1"/>
</dbReference>
<dbReference type="Pfam" id="PF01464">
    <property type="entry name" value="SLT"/>
    <property type="match status" value="1"/>
</dbReference>
<dbReference type="AlphaFoldDB" id="A0A5K8AHX2"/>
<dbReference type="Gene3D" id="1.10.530.10">
    <property type="match status" value="1"/>
</dbReference>
<dbReference type="CDD" id="cd00118">
    <property type="entry name" value="LysM"/>
    <property type="match status" value="1"/>
</dbReference>
<evidence type="ECO:0000313" key="4">
    <source>
        <dbReference type="Proteomes" id="UP000422108"/>
    </source>
</evidence>
<name>A0A5K8AHX2_9BACT</name>
<evidence type="ECO:0000259" key="2">
    <source>
        <dbReference type="PROSITE" id="PS51782"/>
    </source>
</evidence>
<organism evidence="3 4">
    <name type="scientific">Desulfosarcina ovata subsp. ovata</name>
    <dbReference type="NCBI Taxonomy" id="2752305"/>
    <lineage>
        <taxon>Bacteria</taxon>
        <taxon>Pseudomonadati</taxon>
        <taxon>Thermodesulfobacteriota</taxon>
        <taxon>Desulfobacteria</taxon>
        <taxon>Desulfobacterales</taxon>
        <taxon>Desulfosarcinaceae</taxon>
        <taxon>Desulfosarcina</taxon>
    </lineage>
</organism>
<dbReference type="InterPro" id="IPR018392">
    <property type="entry name" value="LysM"/>
</dbReference>
<evidence type="ECO:0000256" key="1">
    <source>
        <dbReference type="SAM" id="MobiDB-lite"/>
    </source>
</evidence>
<gene>
    <name evidence="3" type="ORF">DSCOOX_46400</name>
</gene>
<dbReference type="InterPro" id="IPR023346">
    <property type="entry name" value="Lysozyme-like_dom_sf"/>
</dbReference>
<feature type="domain" description="LysM" evidence="2">
    <location>
        <begin position="393"/>
        <end position="437"/>
    </location>
</feature>
<reference evidence="3 4" key="1">
    <citation type="submission" date="2019-11" db="EMBL/GenBank/DDBJ databases">
        <title>Comparative genomics of hydrocarbon-degrading Desulfosarcina strains.</title>
        <authorList>
            <person name="Watanabe M."/>
            <person name="Kojima H."/>
            <person name="Fukui M."/>
        </authorList>
    </citation>
    <scope>NUCLEOTIDE SEQUENCE [LARGE SCALE GENOMIC DNA]</scope>
    <source>
        <strain evidence="4">oXyS1</strain>
    </source>
</reference>
<accession>A0A5K8AHX2</accession>
<dbReference type="PROSITE" id="PS51782">
    <property type="entry name" value="LYSM"/>
    <property type="match status" value="1"/>
</dbReference>
<evidence type="ECO:0000313" key="3">
    <source>
        <dbReference type="EMBL" id="BBO91460.1"/>
    </source>
</evidence>
<dbReference type="Proteomes" id="UP000422108">
    <property type="component" value="Chromosome"/>
</dbReference>
<dbReference type="InterPro" id="IPR036779">
    <property type="entry name" value="LysM_dom_sf"/>
</dbReference>
<dbReference type="SMART" id="SM00257">
    <property type="entry name" value="LysM"/>
    <property type="match status" value="1"/>
</dbReference>
<dbReference type="SUPFAM" id="SSF54106">
    <property type="entry name" value="LysM domain"/>
    <property type="match status" value="1"/>
</dbReference>
<dbReference type="Gene3D" id="3.10.350.10">
    <property type="entry name" value="LysM domain"/>
    <property type="match status" value="1"/>
</dbReference>
<feature type="region of interest" description="Disordered" evidence="1">
    <location>
        <begin position="442"/>
        <end position="464"/>
    </location>
</feature>
<dbReference type="RefSeq" id="WP_155312374.1">
    <property type="nucleotide sequence ID" value="NZ_AP021879.1"/>
</dbReference>
<protein>
    <recommendedName>
        <fullName evidence="2">LysM domain-containing protein</fullName>
    </recommendedName>
</protein>
<dbReference type="SUPFAM" id="SSF53955">
    <property type="entry name" value="Lysozyme-like"/>
    <property type="match status" value="1"/>
</dbReference>